<keyword evidence="4 6" id="KW-0805">Transcription regulation</keyword>
<keyword evidence="2 6" id="KW-0889">Transcription antitermination</keyword>
<evidence type="ECO:0000313" key="9">
    <source>
        <dbReference type="EMBL" id="MBB3170830.1"/>
    </source>
</evidence>
<dbReference type="HAMAP" id="MF_00073">
    <property type="entry name" value="NusB"/>
    <property type="match status" value="1"/>
</dbReference>
<comment type="function">
    <text evidence="6">Involved in transcription antitermination. Required for transcription of ribosomal RNA (rRNA) genes. Binds specifically to the boxA antiterminator sequence of the ribosomal RNA (rrn) operons.</text>
</comment>
<feature type="domain" description="NusB/RsmB/TIM44" evidence="8">
    <location>
        <begin position="12"/>
        <end position="135"/>
    </location>
</feature>
<reference evidence="9 10" key="1">
    <citation type="submission" date="2020-08" db="EMBL/GenBank/DDBJ databases">
        <title>Sequencing the genomes of 1000 actinobacteria strains.</title>
        <authorList>
            <person name="Klenk H.-P."/>
        </authorList>
    </citation>
    <scope>NUCLEOTIDE SEQUENCE [LARGE SCALE GENOMIC DNA]</scope>
    <source>
        <strain evidence="9 10">DSM 22242</strain>
    </source>
</reference>
<evidence type="ECO:0000256" key="2">
    <source>
        <dbReference type="ARBA" id="ARBA00022814"/>
    </source>
</evidence>
<dbReference type="GeneID" id="93357564"/>
<dbReference type="AlphaFoldDB" id="A0A7W5D289"/>
<dbReference type="PANTHER" id="PTHR11078:SF3">
    <property type="entry name" value="ANTITERMINATION NUSB DOMAIN-CONTAINING PROTEIN"/>
    <property type="match status" value="1"/>
</dbReference>
<comment type="similarity">
    <text evidence="1 6">Belongs to the NusB family.</text>
</comment>
<comment type="caution">
    <text evidence="9">The sequence shown here is derived from an EMBL/GenBank/DDBJ whole genome shotgun (WGS) entry which is preliminary data.</text>
</comment>
<name>A0A7W5D289_9ACTN</name>
<dbReference type="GO" id="GO:0006353">
    <property type="term" value="P:DNA-templated transcription termination"/>
    <property type="evidence" value="ECO:0007669"/>
    <property type="project" value="UniProtKB-UniRule"/>
</dbReference>
<proteinExistence type="inferred from homology"/>
<keyword evidence="3 6" id="KW-0694">RNA-binding</keyword>
<dbReference type="InterPro" id="IPR011605">
    <property type="entry name" value="NusB_fam"/>
</dbReference>
<evidence type="ECO:0000256" key="4">
    <source>
        <dbReference type="ARBA" id="ARBA00023015"/>
    </source>
</evidence>
<feature type="region of interest" description="Disordered" evidence="7">
    <location>
        <begin position="140"/>
        <end position="164"/>
    </location>
</feature>
<dbReference type="NCBIfam" id="TIGR01951">
    <property type="entry name" value="nusB"/>
    <property type="match status" value="1"/>
</dbReference>
<dbReference type="SUPFAM" id="SSF48013">
    <property type="entry name" value="NusB-like"/>
    <property type="match status" value="1"/>
</dbReference>
<evidence type="ECO:0000256" key="5">
    <source>
        <dbReference type="ARBA" id="ARBA00023163"/>
    </source>
</evidence>
<evidence type="ECO:0000256" key="7">
    <source>
        <dbReference type="SAM" id="MobiDB-lite"/>
    </source>
</evidence>
<evidence type="ECO:0000256" key="1">
    <source>
        <dbReference type="ARBA" id="ARBA00005952"/>
    </source>
</evidence>
<keyword evidence="5 6" id="KW-0804">Transcription</keyword>
<dbReference type="InterPro" id="IPR006027">
    <property type="entry name" value="NusB_RsmB_TIM44"/>
</dbReference>
<dbReference type="Proteomes" id="UP000530850">
    <property type="component" value="Unassembled WGS sequence"/>
</dbReference>
<accession>A0A7W5D289</accession>
<dbReference type="GO" id="GO:0003723">
    <property type="term" value="F:RNA binding"/>
    <property type="evidence" value="ECO:0007669"/>
    <property type="project" value="UniProtKB-UniRule"/>
</dbReference>
<organism evidence="9 10">
    <name type="scientific">Parvibacter caecicola</name>
    <dbReference type="NCBI Taxonomy" id="747645"/>
    <lineage>
        <taxon>Bacteria</taxon>
        <taxon>Bacillati</taxon>
        <taxon>Actinomycetota</taxon>
        <taxon>Coriobacteriia</taxon>
        <taxon>Coriobacteriales</taxon>
        <taxon>Coriobacteriaceae</taxon>
        <taxon>Parvibacter</taxon>
    </lineage>
</organism>
<dbReference type="EMBL" id="JACHYA010000001">
    <property type="protein sequence ID" value="MBB3170830.1"/>
    <property type="molecule type" value="Genomic_DNA"/>
</dbReference>
<dbReference type="Gene3D" id="1.10.940.10">
    <property type="entry name" value="NusB-like"/>
    <property type="match status" value="1"/>
</dbReference>
<dbReference type="Pfam" id="PF01029">
    <property type="entry name" value="NusB"/>
    <property type="match status" value="1"/>
</dbReference>
<evidence type="ECO:0000259" key="8">
    <source>
        <dbReference type="Pfam" id="PF01029"/>
    </source>
</evidence>
<dbReference type="GO" id="GO:0031564">
    <property type="term" value="P:transcription antitermination"/>
    <property type="evidence" value="ECO:0007669"/>
    <property type="project" value="UniProtKB-KW"/>
</dbReference>
<dbReference type="InterPro" id="IPR035926">
    <property type="entry name" value="NusB-like_sf"/>
</dbReference>
<feature type="compositionally biased region" description="Low complexity" evidence="7">
    <location>
        <begin position="177"/>
        <end position="232"/>
    </location>
</feature>
<gene>
    <name evidence="6" type="primary">nusB</name>
    <name evidence="9" type="ORF">FHR31_000610</name>
</gene>
<feature type="compositionally biased region" description="Low complexity" evidence="7">
    <location>
        <begin position="153"/>
        <end position="164"/>
    </location>
</feature>
<dbReference type="CDD" id="cd00619">
    <property type="entry name" value="Terminator_NusB"/>
    <property type="match status" value="1"/>
</dbReference>
<evidence type="ECO:0000313" key="10">
    <source>
        <dbReference type="Proteomes" id="UP000530850"/>
    </source>
</evidence>
<evidence type="ECO:0000256" key="3">
    <source>
        <dbReference type="ARBA" id="ARBA00022884"/>
    </source>
</evidence>
<dbReference type="GO" id="GO:0005829">
    <property type="term" value="C:cytosol"/>
    <property type="evidence" value="ECO:0007669"/>
    <property type="project" value="TreeGrafter"/>
</dbReference>
<evidence type="ECO:0000256" key="6">
    <source>
        <dbReference type="HAMAP-Rule" id="MF_00073"/>
    </source>
</evidence>
<sequence length="270" mass="27216">MGSKQKERRDGRIMAVQILYTSEVQGKKPLDLLNEGLCLIEEGPLSDFSLAAVRGVQENQAKIDDCLQSISENWTLSRMPMVDLAVLRLAAYEILFSDDVPVSVAINEAVELAKAFGGEDESPRFVNGVLGRLARKLEEDPEMAVPGDGDGAPGVAAGDADAADGADAADAIPAADAPASANAADGAGDAGVADGADAPANAPGAEAAPASDAAAVDAPADAPGAVAASASDITDDLSSRRAEILSLPKNGENAQAEGAPAPADVPETTC</sequence>
<dbReference type="PANTHER" id="PTHR11078">
    <property type="entry name" value="N UTILIZATION SUBSTANCE PROTEIN B-RELATED"/>
    <property type="match status" value="1"/>
</dbReference>
<dbReference type="RefSeq" id="WP_161555355.1">
    <property type="nucleotide sequence ID" value="NZ_JACHYA010000001.1"/>
</dbReference>
<feature type="region of interest" description="Disordered" evidence="7">
    <location>
        <begin position="177"/>
        <end position="270"/>
    </location>
</feature>
<protein>
    <recommendedName>
        <fullName evidence="6">Transcription antitermination protein NusB</fullName>
    </recommendedName>
    <alternativeName>
        <fullName evidence="6">Antitermination factor NusB</fullName>
    </alternativeName>
</protein>